<feature type="transmembrane region" description="Helical" evidence="8">
    <location>
        <begin position="193"/>
        <end position="211"/>
    </location>
</feature>
<dbReference type="PANTHER" id="PTHR10778:SF8">
    <property type="entry name" value="ADENOSINE 3'-PHOSPHO 5'-PHOSPHOSULFATE TRANSPORTER 2"/>
    <property type="match status" value="1"/>
</dbReference>
<reference evidence="9" key="2">
    <citation type="submission" date="2025-09" db="UniProtKB">
        <authorList>
            <consortium name="Ensembl"/>
        </authorList>
    </citation>
    <scope>IDENTIFICATION</scope>
</reference>
<keyword evidence="6 8" id="KW-0472">Membrane</keyword>
<evidence type="ECO:0000256" key="1">
    <source>
        <dbReference type="ARBA" id="ARBA00004141"/>
    </source>
</evidence>
<keyword evidence="4 8" id="KW-0812">Transmembrane</keyword>
<reference evidence="9" key="1">
    <citation type="submission" date="2025-08" db="UniProtKB">
        <authorList>
            <consortium name="Ensembl"/>
        </authorList>
    </citation>
    <scope>IDENTIFICATION</scope>
</reference>
<dbReference type="InterPro" id="IPR013657">
    <property type="entry name" value="SCL35B1-4/HUT1"/>
</dbReference>
<keyword evidence="3" id="KW-0813">Transport</keyword>
<dbReference type="GO" id="GO:0005789">
    <property type="term" value="C:endoplasmic reticulum membrane"/>
    <property type="evidence" value="ECO:0007669"/>
    <property type="project" value="TreeGrafter"/>
</dbReference>
<dbReference type="Proteomes" id="UP000694427">
    <property type="component" value="Unplaced"/>
</dbReference>
<feature type="transmembrane region" description="Helical" evidence="8">
    <location>
        <begin position="169"/>
        <end position="187"/>
    </location>
</feature>
<feature type="transmembrane region" description="Helical" evidence="8">
    <location>
        <begin position="83"/>
        <end position="105"/>
    </location>
</feature>
<evidence type="ECO:0000256" key="5">
    <source>
        <dbReference type="ARBA" id="ARBA00022989"/>
    </source>
</evidence>
<evidence type="ECO:0000256" key="4">
    <source>
        <dbReference type="ARBA" id="ARBA00022692"/>
    </source>
</evidence>
<dbReference type="PANTHER" id="PTHR10778">
    <property type="entry name" value="SOLUTE CARRIER FAMILY 35 MEMBER B"/>
    <property type="match status" value="1"/>
</dbReference>
<dbReference type="GO" id="GO:0046964">
    <property type="term" value="F:3'-phosphoadenosine 5'-phosphosulfate transmembrane transporter activity"/>
    <property type="evidence" value="ECO:0007669"/>
    <property type="project" value="TreeGrafter"/>
</dbReference>
<accession>A0A8C1KUE4</accession>
<evidence type="ECO:0000256" key="2">
    <source>
        <dbReference type="ARBA" id="ARBA00010694"/>
    </source>
</evidence>
<dbReference type="GO" id="GO:0000139">
    <property type="term" value="C:Golgi membrane"/>
    <property type="evidence" value="ECO:0007669"/>
    <property type="project" value="TreeGrafter"/>
</dbReference>
<keyword evidence="10" id="KW-1185">Reference proteome</keyword>
<evidence type="ECO:0000313" key="10">
    <source>
        <dbReference type="Proteomes" id="UP000694427"/>
    </source>
</evidence>
<feature type="transmembrane region" description="Helical" evidence="8">
    <location>
        <begin position="53"/>
        <end position="71"/>
    </location>
</feature>
<feature type="transmembrane region" description="Helical" evidence="8">
    <location>
        <begin position="274"/>
        <end position="294"/>
    </location>
</feature>
<sequence>MSGKFGLGNYSSRKHISISVPSSTEVMSPHIKSVEELRVLGINLNSFNTPTQFFICVAGVFLFYLIYGYLQELIFSVEGFKPFGWYLTLVQFGFYSLFGLVELQLTQDKRRRIPCKTYMIIAFLTVGTMGLSNTSLGYLNYPTQVIFKCCKLIPVMIGGVFIQGKRYNVADVSAALCMSLGLIWFTLADSKIAPNFNVTVLFIVVHVLQVLYSYSIGFVYILLGLLSVGGLGPAVSFCSQHPVTTYGYAFLFSLTGYFGISFVLALIKLYGALVAVTVTTGRKAMTIVLSFMFFSKPFTFQYLWGGLLVVFGIFLNVYSKNKDKMKLPSLAELRKRVLSRRKVRLLSQEV</sequence>
<evidence type="ECO:0000313" key="9">
    <source>
        <dbReference type="Ensembl" id="ENSCCRP00010052820.1"/>
    </source>
</evidence>
<feature type="transmembrane region" description="Helical" evidence="8">
    <location>
        <begin position="117"/>
        <end position="139"/>
    </location>
</feature>
<feature type="transmembrane region" description="Helical" evidence="8">
    <location>
        <begin position="218"/>
        <end position="236"/>
    </location>
</feature>
<dbReference type="AlphaFoldDB" id="A0A8C1KUE4"/>
<evidence type="ECO:0000256" key="7">
    <source>
        <dbReference type="ARBA" id="ARBA00039669"/>
    </source>
</evidence>
<feature type="transmembrane region" description="Helical" evidence="8">
    <location>
        <begin position="248"/>
        <end position="267"/>
    </location>
</feature>
<keyword evidence="5 8" id="KW-1133">Transmembrane helix</keyword>
<proteinExistence type="inferred from homology"/>
<dbReference type="Ensembl" id="ENSCCRT00010057904.1">
    <property type="protein sequence ID" value="ENSCCRP00010052820.1"/>
    <property type="gene ID" value="ENSCCRG00010022390.1"/>
</dbReference>
<feature type="transmembrane region" description="Helical" evidence="8">
    <location>
        <begin position="145"/>
        <end position="162"/>
    </location>
</feature>
<evidence type="ECO:0000256" key="6">
    <source>
        <dbReference type="ARBA" id="ARBA00023136"/>
    </source>
</evidence>
<protein>
    <recommendedName>
        <fullName evidence="7">Adenosine 3'-phospho 5'-phosphosulfate transporter 2</fullName>
    </recommendedName>
</protein>
<feature type="transmembrane region" description="Helical" evidence="8">
    <location>
        <begin position="300"/>
        <end position="318"/>
    </location>
</feature>
<organism evidence="9 10">
    <name type="scientific">Cyprinus carpio</name>
    <name type="common">Common carp</name>
    <dbReference type="NCBI Taxonomy" id="7962"/>
    <lineage>
        <taxon>Eukaryota</taxon>
        <taxon>Metazoa</taxon>
        <taxon>Chordata</taxon>
        <taxon>Craniata</taxon>
        <taxon>Vertebrata</taxon>
        <taxon>Euteleostomi</taxon>
        <taxon>Actinopterygii</taxon>
        <taxon>Neopterygii</taxon>
        <taxon>Teleostei</taxon>
        <taxon>Ostariophysi</taxon>
        <taxon>Cypriniformes</taxon>
        <taxon>Cyprinidae</taxon>
        <taxon>Cyprininae</taxon>
        <taxon>Cyprinus</taxon>
    </lineage>
</organism>
<comment type="subcellular location">
    <subcellularLocation>
        <location evidence="1">Membrane</location>
        <topology evidence="1">Multi-pass membrane protein</topology>
    </subcellularLocation>
</comment>
<comment type="similarity">
    <text evidence="2">Belongs to the nucleotide-sugar transporter family. SLC35B subfamily.</text>
</comment>
<dbReference type="Pfam" id="PF08449">
    <property type="entry name" value="UAA"/>
    <property type="match status" value="2"/>
</dbReference>
<evidence type="ECO:0000256" key="8">
    <source>
        <dbReference type="SAM" id="Phobius"/>
    </source>
</evidence>
<evidence type="ECO:0000256" key="3">
    <source>
        <dbReference type="ARBA" id="ARBA00022448"/>
    </source>
</evidence>
<name>A0A8C1KUE4_CYPCA</name>